<keyword evidence="6" id="KW-0597">Phosphoprotein</keyword>
<feature type="compositionally biased region" description="Basic and acidic residues" evidence="9">
    <location>
        <begin position="175"/>
        <end position="190"/>
    </location>
</feature>
<keyword evidence="11" id="KW-1185">Reference proteome</keyword>
<keyword evidence="5" id="KW-0698">rRNA processing</keyword>
<feature type="compositionally biased region" description="Acidic residues" evidence="9">
    <location>
        <begin position="203"/>
        <end position="216"/>
    </location>
</feature>
<evidence type="ECO:0000313" key="11">
    <source>
        <dbReference type="Proteomes" id="UP001141806"/>
    </source>
</evidence>
<dbReference type="InterPro" id="IPR040309">
    <property type="entry name" value="Naf1"/>
</dbReference>
<comment type="caution">
    <text evidence="10">The sequence shown here is derived from an EMBL/GenBank/DDBJ whole genome shotgun (WGS) entry which is preliminary data.</text>
</comment>
<evidence type="ECO:0000256" key="1">
    <source>
        <dbReference type="ARBA" id="ARBA00004123"/>
    </source>
</evidence>
<feature type="region of interest" description="Disordered" evidence="9">
    <location>
        <begin position="174"/>
        <end position="266"/>
    </location>
</feature>
<dbReference type="InterPro" id="IPR007504">
    <property type="entry name" value="H/ACA_rnp_Gar1/Naf1"/>
</dbReference>
<feature type="region of interest" description="Disordered" evidence="9">
    <location>
        <begin position="709"/>
        <end position="738"/>
    </location>
</feature>
<feature type="compositionally biased region" description="Basic residues" evidence="9">
    <location>
        <begin position="466"/>
        <end position="477"/>
    </location>
</feature>
<comment type="similarity">
    <text evidence="2">Belongs to the NAF1 family.</text>
</comment>
<keyword evidence="4" id="KW-0690">Ribosome biogenesis</keyword>
<dbReference type="Pfam" id="PF04410">
    <property type="entry name" value="Gar1"/>
    <property type="match status" value="1"/>
</dbReference>
<feature type="compositionally biased region" description="Basic and acidic residues" evidence="9">
    <location>
        <begin position="239"/>
        <end position="256"/>
    </location>
</feature>
<dbReference type="GO" id="GO:0003723">
    <property type="term" value="F:RNA binding"/>
    <property type="evidence" value="ECO:0007669"/>
    <property type="project" value="UniProtKB-KW"/>
</dbReference>
<dbReference type="InterPro" id="IPR009000">
    <property type="entry name" value="Transl_B-barrel_sf"/>
</dbReference>
<dbReference type="SUPFAM" id="SSF50447">
    <property type="entry name" value="Translation proteins"/>
    <property type="match status" value="1"/>
</dbReference>
<feature type="compositionally biased region" description="Low complexity" evidence="9">
    <location>
        <begin position="217"/>
        <end position="228"/>
    </location>
</feature>
<dbReference type="GO" id="GO:0006364">
    <property type="term" value="P:rRNA processing"/>
    <property type="evidence" value="ECO:0007669"/>
    <property type="project" value="UniProtKB-KW"/>
</dbReference>
<accession>A0A9Q0KLY8</accession>
<dbReference type="OrthoDB" id="21550at2759"/>
<feature type="region of interest" description="Disordered" evidence="9">
    <location>
        <begin position="411"/>
        <end position="504"/>
    </location>
</feature>
<evidence type="ECO:0000256" key="4">
    <source>
        <dbReference type="ARBA" id="ARBA00022517"/>
    </source>
</evidence>
<evidence type="ECO:0000256" key="5">
    <source>
        <dbReference type="ARBA" id="ARBA00022552"/>
    </source>
</evidence>
<dbReference type="InterPro" id="IPR038664">
    <property type="entry name" value="Gar1/Naf1_Cbf5-bd_sf"/>
</dbReference>
<name>A0A9Q0KLY8_9MAGN</name>
<feature type="compositionally biased region" description="Basic and acidic residues" evidence="9">
    <location>
        <begin position="431"/>
        <end position="465"/>
    </location>
</feature>
<evidence type="ECO:0000256" key="3">
    <source>
        <dbReference type="ARBA" id="ARBA00021438"/>
    </source>
</evidence>
<dbReference type="Proteomes" id="UP001141806">
    <property type="component" value="Unassembled WGS sequence"/>
</dbReference>
<feature type="compositionally biased region" description="Acidic residues" evidence="9">
    <location>
        <begin position="229"/>
        <end position="238"/>
    </location>
</feature>
<gene>
    <name evidence="10" type="ORF">NE237_006064</name>
</gene>
<comment type="subcellular location">
    <subcellularLocation>
        <location evidence="1">Nucleus</location>
    </subcellularLocation>
</comment>
<dbReference type="GO" id="GO:0005634">
    <property type="term" value="C:nucleus"/>
    <property type="evidence" value="ECO:0007669"/>
    <property type="project" value="UniProtKB-SubCell"/>
</dbReference>
<reference evidence="10" key="1">
    <citation type="journal article" date="2023" name="Plant J.">
        <title>The genome of the king protea, Protea cynaroides.</title>
        <authorList>
            <person name="Chang J."/>
            <person name="Duong T.A."/>
            <person name="Schoeman C."/>
            <person name="Ma X."/>
            <person name="Roodt D."/>
            <person name="Barker N."/>
            <person name="Li Z."/>
            <person name="Van de Peer Y."/>
            <person name="Mizrachi E."/>
        </authorList>
    </citation>
    <scope>NUCLEOTIDE SEQUENCE</scope>
    <source>
        <tissue evidence="10">Young leaves</tissue>
    </source>
</reference>
<evidence type="ECO:0000256" key="6">
    <source>
        <dbReference type="ARBA" id="ARBA00022553"/>
    </source>
</evidence>
<keyword evidence="8" id="KW-0539">Nucleus</keyword>
<dbReference type="Gene3D" id="2.40.10.230">
    <property type="entry name" value="Probable tRNA pseudouridine synthase domain"/>
    <property type="match status" value="1"/>
</dbReference>
<evidence type="ECO:0000256" key="2">
    <source>
        <dbReference type="ARBA" id="ARBA00009801"/>
    </source>
</evidence>
<dbReference type="PANTHER" id="PTHR31633:SF1">
    <property type="entry name" value="H_ACA RIBONUCLEOPROTEIN COMPLEX NON-CORE SUBUNIT NAF1"/>
    <property type="match status" value="1"/>
</dbReference>
<organism evidence="10 11">
    <name type="scientific">Protea cynaroides</name>
    <dbReference type="NCBI Taxonomy" id="273540"/>
    <lineage>
        <taxon>Eukaryota</taxon>
        <taxon>Viridiplantae</taxon>
        <taxon>Streptophyta</taxon>
        <taxon>Embryophyta</taxon>
        <taxon>Tracheophyta</taxon>
        <taxon>Spermatophyta</taxon>
        <taxon>Magnoliopsida</taxon>
        <taxon>Proteales</taxon>
        <taxon>Proteaceae</taxon>
        <taxon>Protea</taxon>
    </lineage>
</organism>
<keyword evidence="7" id="KW-0694">RNA-binding</keyword>
<evidence type="ECO:0000256" key="9">
    <source>
        <dbReference type="SAM" id="MobiDB-lite"/>
    </source>
</evidence>
<dbReference type="GO" id="GO:0005732">
    <property type="term" value="C:sno(s)RNA-containing ribonucleoprotein complex"/>
    <property type="evidence" value="ECO:0007669"/>
    <property type="project" value="InterPro"/>
</dbReference>
<dbReference type="GO" id="GO:0000493">
    <property type="term" value="P:box H/ACA snoRNP assembly"/>
    <property type="evidence" value="ECO:0007669"/>
    <property type="project" value="InterPro"/>
</dbReference>
<dbReference type="AlphaFoldDB" id="A0A9Q0KLY8"/>
<sequence>MDPKIISKTLFLCSELVGFDPASVEDLTKPPPKLPKREIAVDPLVTDDFCPLINDHFIDFDSIDDWIVENDPIEGENPCQLEGSEANMSVEFGDPIKETAGGNSLVEAAVPGELENFGSQIEEGMEKVSLVGTTQGSVQISIKSENMEDFNEKKSDGYVAAVLQSVKTEVVNGEMEVKVSSDTNLEKPDENNGGSDSKSCELIDGDDYDSSSESESEVSSTSSSSSSCSEEEEEDDDERDMRDVGDMEEGEIRDFEGDGIAGDSDDEEEVVMKGPIKSKNEIQILPPVPPVDVALEPHHQTLPVGDISSIMGTNVIVEGLENHNPLNEGSILWITETRSLLGLVDEVFGPVKNPYYVVRYNSDKEVPAGIHKGTPVSFVEDFANHVLNEKNLYNKGYDASGENDEEVCDEFEFSDDEKEAEYRRMQKTAKRGADDHKRGNRDFIDRKKAGADDHKRGNRNFNDKKAHQKGGFQKKIHPPVPPGPQPTPHAGQPPGIANQRHTPSVAAPVGCDGFACSCSTGPGTSSMSTFPPSGSQVEQATYCMPQHSFTLNNGVWTNGLPSQQQQQQQHAVFPTGSPFNGVPSQLQNVPLPFGQSFQHLNPLFVNFSNGMPVQQQFNPSQMLRQSVALPCGRPNFTARPLSTPWTGIVGHTGFNHPTFGMEFDGRLGQSSMNSGEQGVLSGGSCNELCCGMQQSAVSQRSFATPQQFHQGAFSTHGRKPYRRGDGNFAGGRGRRRSG</sequence>
<proteinExistence type="inferred from homology"/>
<dbReference type="GO" id="GO:0001522">
    <property type="term" value="P:pseudouridine synthesis"/>
    <property type="evidence" value="ECO:0007669"/>
    <property type="project" value="InterPro"/>
</dbReference>
<evidence type="ECO:0000256" key="7">
    <source>
        <dbReference type="ARBA" id="ARBA00022884"/>
    </source>
</evidence>
<protein>
    <recommendedName>
        <fullName evidence="3">H/ACA ribonucleoprotein complex non-core subunit NAF1</fullName>
    </recommendedName>
</protein>
<evidence type="ECO:0000313" key="10">
    <source>
        <dbReference type="EMBL" id="KAJ4972890.1"/>
    </source>
</evidence>
<dbReference type="FunFam" id="2.40.10.230:FF:000002">
    <property type="entry name" value="H/ACA ribonucleoprotein complex non-core subunit NAF1"/>
    <property type="match status" value="1"/>
</dbReference>
<feature type="compositionally biased region" description="Pro residues" evidence="9">
    <location>
        <begin position="478"/>
        <end position="487"/>
    </location>
</feature>
<dbReference type="PANTHER" id="PTHR31633">
    <property type="entry name" value="H/ACA RIBONUCLEOPROTEIN COMPLEX NON-CORE SUBUNIT NAF1"/>
    <property type="match status" value="1"/>
</dbReference>
<dbReference type="EMBL" id="JAMYWD010000004">
    <property type="protein sequence ID" value="KAJ4972890.1"/>
    <property type="molecule type" value="Genomic_DNA"/>
</dbReference>
<evidence type="ECO:0000256" key="8">
    <source>
        <dbReference type="ARBA" id="ARBA00023242"/>
    </source>
</evidence>